<gene>
    <name evidence="8" type="ORF">SEMRO_720_G192520.1</name>
</gene>
<dbReference type="OrthoDB" id="122635at2759"/>
<keyword evidence="2" id="KW-0843">Virulence</keyword>
<feature type="region of interest" description="Disordered" evidence="5">
    <location>
        <begin position="415"/>
        <end position="459"/>
    </location>
</feature>
<dbReference type="PROSITE" id="PS00134">
    <property type="entry name" value="TRYPSIN_HIS"/>
    <property type="match status" value="1"/>
</dbReference>
<evidence type="ECO:0000256" key="1">
    <source>
        <dbReference type="ARBA" id="ARBA00007664"/>
    </source>
</evidence>
<keyword evidence="9" id="KW-1185">Reference proteome</keyword>
<evidence type="ECO:0000259" key="7">
    <source>
        <dbReference type="PROSITE" id="PS50240"/>
    </source>
</evidence>
<sequence length="548" mass="56544">MMRTRNLQKAILLALFVAVVHGQSVRRKGGGIKKSSVKLPPKSSRVRGIKGARSLGGSILIGGRETGSILTSAQTPDDTDRAEDATSQETINVDGDAEEESSVHVGSILKASTKKEEEDRFFGDVEDVEGAGENVVMMAVNLVADTVPPETEDPELVITTTTAPTEVDSVDEGVPNFELEEEGDTGIIGGITANDDEFPFYVKFEGGTLCGGSLISPDTVLTAAHCVDQGPPRQVRIGPNSYYGGEVIDTKCAAAHQDFIENDKTLMNDVAIIKLKNPVTDTSKLIAINGDSSYPSTSGTPLTVIGFGLTSNSGGDVSTSLQKLETDFVTIDECVDTYSEKVVTPDSHICADVRGAGDCNGDSGGPVFDQNRVQVGIVSFGYGGCASNQYQDVYVNIANFAEWIVRHAMGDNCKPFEGELPQPGGGSSSQESSGTTDTGGADSGTNVETTPSAVPAPAEAEDEITELDAFLDCFSAGIQLLQVLMGGSDGKGAGAGGGGGGGGDGKGNQDDGKGKGFFRSFVDGVIEGVGDALEGGALATAGDAGGLR</sequence>
<keyword evidence="6" id="KW-0732">Signal</keyword>
<evidence type="ECO:0000313" key="9">
    <source>
        <dbReference type="Proteomes" id="UP001153069"/>
    </source>
</evidence>
<comment type="similarity">
    <text evidence="1">Belongs to the peptidase S1 family.</text>
</comment>
<dbReference type="InterPro" id="IPR009003">
    <property type="entry name" value="Peptidase_S1_PA"/>
</dbReference>
<dbReference type="AlphaFoldDB" id="A0A9N8E735"/>
<keyword evidence="4" id="KW-0325">Glycoprotein</keyword>
<comment type="caution">
    <text evidence="8">The sequence shown here is derived from an EMBL/GenBank/DDBJ whole genome shotgun (WGS) entry which is preliminary data.</text>
</comment>
<dbReference type="PANTHER" id="PTHR24276">
    <property type="entry name" value="POLYSERASE-RELATED"/>
    <property type="match status" value="1"/>
</dbReference>
<protein>
    <submittedName>
        <fullName evidence="8">Trypsin delta/gamma-like protein CG30031</fullName>
    </submittedName>
</protein>
<feature type="domain" description="Peptidase S1" evidence="7">
    <location>
        <begin position="187"/>
        <end position="409"/>
    </location>
</feature>
<dbReference type="PROSITE" id="PS50240">
    <property type="entry name" value="TRYPSIN_DOM"/>
    <property type="match status" value="1"/>
</dbReference>
<dbReference type="Gene3D" id="2.40.10.10">
    <property type="entry name" value="Trypsin-like serine proteases"/>
    <property type="match status" value="1"/>
</dbReference>
<organism evidence="8 9">
    <name type="scientific">Seminavis robusta</name>
    <dbReference type="NCBI Taxonomy" id="568900"/>
    <lineage>
        <taxon>Eukaryota</taxon>
        <taxon>Sar</taxon>
        <taxon>Stramenopiles</taxon>
        <taxon>Ochrophyta</taxon>
        <taxon>Bacillariophyta</taxon>
        <taxon>Bacillariophyceae</taxon>
        <taxon>Bacillariophycidae</taxon>
        <taxon>Naviculales</taxon>
        <taxon>Naviculaceae</taxon>
        <taxon>Seminavis</taxon>
    </lineage>
</organism>
<dbReference type="GO" id="GO:0006508">
    <property type="term" value="P:proteolysis"/>
    <property type="evidence" value="ECO:0007669"/>
    <property type="project" value="InterPro"/>
</dbReference>
<dbReference type="CDD" id="cd00190">
    <property type="entry name" value="Tryp_SPc"/>
    <property type="match status" value="1"/>
</dbReference>
<name>A0A9N8E735_9STRA</name>
<feature type="region of interest" description="Disordered" evidence="5">
    <location>
        <begin position="67"/>
        <end position="99"/>
    </location>
</feature>
<dbReference type="Pfam" id="PF00089">
    <property type="entry name" value="Trypsin"/>
    <property type="match status" value="1"/>
</dbReference>
<feature type="compositionally biased region" description="Gly residues" evidence="5">
    <location>
        <begin position="494"/>
        <end position="506"/>
    </location>
</feature>
<feature type="signal peptide" evidence="6">
    <location>
        <begin position="1"/>
        <end position="22"/>
    </location>
</feature>
<dbReference type="InterPro" id="IPR050430">
    <property type="entry name" value="Peptidase_S1"/>
</dbReference>
<evidence type="ECO:0000256" key="2">
    <source>
        <dbReference type="ARBA" id="ARBA00023026"/>
    </source>
</evidence>
<evidence type="ECO:0000256" key="6">
    <source>
        <dbReference type="SAM" id="SignalP"/>
    </source>
</evidence>
<feature type="chain" id="PRO_5040371694" evidence="6">
    <location>
        <begin position="23"/>
        <end position="548"/>
    </location>
</feature>
<dbReference type="SUPFAM" id="SSF50494">
    <property type="entry name" value="Trypsin-like serine proteases"/>
    <property type="match status" value="1"/>
</dbReference>
<dbReference type="InterPro" id="IPR001314">
    <property type="entry name" value="Peptidase_S1A"/>
</dbReference>
<dbReference type="InterPro" id="IPR001254">
    <property type="entry name" value="Trypsin_dom"/>
</dbReference>
<feature type="region of interest" description="Disordered" evidence="5">
    <location>
        <begin position="494"/>
        <end position="514"/>
    </location>
</feature>
<dbReference type="InterPro" id="IPR043504">
    <property type="entry name" value="Peptidase_S1_PA_chymotrypsin"/>
</dbReference>
<proteinExistence type="inferred from homology"/>
<evidence type="ECO:0000256" key="3">
    <source>
        <dbReference type="ARBA" id="ARBA00023157"/>
    </source>
</evidence>
<dbReference type="GO" id="GO:0004252">
    <property type="term" value="F:serine-type endopeptidase activity"/>
    <property type="evidence" value="ECO:0007669"/>
    <property type="project" value="InterPro"/>
</dbReference>
<reference evidence="8" key="1">
    <citation type="submission" date="2020-06" db="EMBL/GenBank/DDBJ databases">
        <authorList>
            <consortium name="Plant Systems Biology data submission"/>
        </authorList>
    </citation>
    <scope>NUCLEOTIDE SEQUENCE</scope>
    <source>
        <strain evidence="8">D6</strain>
    </source>
</reference>
<dbReference type="PANTHER" id="PTHR24276:SF98">
    <property type="entry name" value="FI18310P1-RELATED"/>
    <property type="match status" value="1"/>
</dbReference>
<feature type="compositionally biased region" description="Low complexity" evidence="5">
    <location>
        <begin position="428"/>
        <end position="445"/>
    </location>
</feature>
<dbReference type="InterPro" id="IPR018114">
    <property type="entry name" value="TRYPSIN_HIS"/>
</dbReference>
<accession>A0A9N8E735</accession>
<dbReference type="SMART" id="SM00020">
    <property type="entry name" value="Tryp_SPc"/>
    <property type="match status" value="1"/>
</dbReference>
<keyword evidence="3" id="KW-1015">Disulfide bond</keyword>
<dbReference type="Proteomes" id="UP001153069">
    <property type="component" value="Unassembled WGS sequence"/>
</dbReference>
<evidence type="ECO:0000256" key="4">
    <source>
        <dbReference type="ARBA" id="ARBA00023180"/>
    </source>
</evidence>
<dbReference type="EMBL" id="CAICTM010000719">
    <property type="protein sequence ID" value="CAB9515508.1"/>
    <property type="molecule type" value="Genomic_DNA"/>
</dbReference>
<evidence type="ECO:0000256" key="5">
    <source>
        <dbReference type="SAM" id="MobiDB-lite"/>
    </source>
</evidence>
<evidence type="ECO:0000313" key="8">
    <source>
        <dbReference type="EMBL" id="CAB9515508.1"/>
    </source>
</evidence>
<dbReference type="PRINTS" id="PR00722">
    <property type="entry name" value="CHYMOTRYPSIN"/>
</dbReference>